<dbReference type="Proteomes" id="UP000644507">
    <property type="component" value="Unassembled WGS sequence"/>
</dbReference>
<proteinExistence type="predicted"/>
<reference evidence="1" key="1">
    <citation type="journal article" date="2014" name="Int. J. Syst. Evol. Microbiol.">
        <title>Complete genome sequence of Corynebacterium casei LMG S-19264T (=DSM 44701T), isolated from a smear-ripened cheese.</title>
        <authorList>
            <consortium name="US DOE Joint Genome Institute (JGI-PGF)"/>
            <person name="Walter F."/>
            <person name="Albersmeier A."/>
            <person name="Kalinowski J."/>
            <person name="Ruckert C."/>
        </authorList>
    </citation>
    <scope>NUCLEOTIDE SEQUENCE</scope>
    <source>
        <strain evidence="1">KCTC 12988</strain>
    </source>
</reference>
<dbReference type="Pfam" id="PF21983">
    <property type="entry name" value="NikA-like"/>
    <property type="match status" value="1"/>
</dbReference>
<evidence type="ECO:0000313" key="1">
    <source>
        <dbReference type="EMBL" id="GHC56069.1"/>
    </source>
</evidence>
<gene>
    <name evidence="1" type="ORF">GCM10007100_23700</name>
</gene>
<reference evidence="1" key="2">
    <citation type="submission" date="2020-09" db="EMBL/GenBank/DDBJ databases">
        <authorList>
            <person name="Sun Q."/>
            <person name="Kim S."/>
        </authorList>
    </citation>
    <scope>NUCLEOTIDE SEQUENCE</scope>
    <source>
        <strain evidence="1">KCTC 12988</strain>
    </source>
</reference>
<dbReference type="RefSeq" id="WP_189570177.1">
    <property type="nucleotide sequence ID" value="NZ_BMXI01000009.1"/>
</dbReference>
<protein>
    <recommendedName>
        <fullName evidence="3">Plasmid mobilization relaxosome protein MobC</fullName>
    </recommendedName>
</protein>
<evidence type="ECO:0000313" key="2">
    <source>
        <dbReference type="Proteomes" id="UP000644507"/>
    </source>
</evidence>
<accession>A0A918TNK9</accession>
<dbReference type="EMBL" id="BMXI01000009">
    <property type="protein sequence ID" value="GHC56069.1"/>
    <property type="molecule type" value="Genomic_DNA"/>
</dbReference>
<evidence type="ECO:0008006" key="3">
    <source>
        <dbReference type="Google" id="ProtNLM"/>
    </source>
</evidence>
<sequence length="114" mass="13240">MKTFNRQATPRRRHQVIFRLNDIEYEPLRVRAEQCGLTVNEFARALARTSDGRVTLQVANRFDPLYIAQIKRIGNNLNQLVHNAHIFGRLSPRVEMLCNDIHDIVIHAAKEQLP</sequence>
<name>A0A918TNK9_9BACT</name>
<dbReference type="InterPro" id="IPR053842">
    <property type="entry name" value="NikA-like"/>
</dbReference>
<dbReference type="AlphaFoldDB" id="A0A918TNK9"/>
<comment type="caution">
    <text evidence="1">The sequence shown here is derived from an EMBL/GenBank/DDBJ whole genome shotgun (WGS) entry which is preliminary data.</text>
</comment>
<keyword evidence="2" id="KW-1185">Reference proteome</keyword>
<organism evidence="1 2">
    <name type="scientific">Roseibacillus persicicus</name>
    <dbReference type="NCBI Taxonomy" id="454148"/>
    <lineage>
        <taxon>Bacteria</taxon>
        <taxon>Pseudomonadati</taxon>
        <taxon>Verrucomicrobiota</taxon>
        <taxon>Verrucomicrobiia</taxon>
        <taxon>Verrucomicrobiales</taxon>
        <taxon>Verrucomicrobiaceae</taxon>
        <taxon>Roseibacillus</taxon>
    </lineage>
</organism>